<accession>A0A375E230</accession>
<reference evidence="1" key="1">
    <citation type="submission" date="2018-01" db="EMBL/GenBank/DDBJ databases">
        <authorList>
            <person name="Clerissi C."/>
        </authorList>
    </citation>
    <scope>NUCLEOTIDE SEQUENCE</scope>
    <source>
        <strain evidence="1">Cupriavidus taiwanensis STM 8556</strain>
    </source>
</reference>
<gene>
    <name evidence="1" type="ORF">CBM2613_A250285</name>
</gene>
<dbReference type="EMBL" id="OFTH01000018">
    <property type="protein sequence ID" value="SOZ59647.1"/>
    <property type="molecule type" value="Genomic_DNA"/>
</dbReference>
<sequence length="55" mass="6148">MGRTGCFSKILPRITAMTAMRCVGWAQGRYACWCCPRGWGILYRIAKVPQAKGLL</sequence>
<evidence type="ECO:0000313" key="1">
    <source>
        <dbReference type="EMBL" id="SOZ59647.1"/>
    </source>
</evidence>
<organism evidence="1">
    <name type="scientific">Cupriavidus taiwanensis</name>
    <dbReference type="NCBI Taxonomy" id="164546"/>
    <lineage>
        <taxon>Bacteria</taxon>
        <taxon>Pseudomonadati</taxon>
        <taxon>Pseudomonadota</taxon>
        <taxon>Betaproteobacteria</taxon>
        <taxon>Burkholderiales</taxon>
        <taxon>Burkholderiaceae</taxon>
        <taxon>Cupriavidus</taxon>
    </lineage>
</organism>
<proteinExistence type="predicted"/>
<comment type="caution">
    <text evidence="1">The sequence shown here is derived from an EMBL/GenBank/DDBJ whole genome shotgun (WGS) entry which is preliminary data.</text>
</comment>
<dbReference type="Proteomes" id="UP000256952">
    <property type="component" value="Chromosome CBM2613_a"/>
</dbReference>
<name>A0A375E230_9BURK</name>
<protein>
    <submittedName>
        <fullName evidence="1">Uncharacterized protein</fullName>
    </submittedName>
</protein>
<dbReference type="AlphaFoldDB" id="A0A375E230"/>